<evidence type="ECO:0000313" key="1">
    <source>
        <dbReference type="EMBL" id="ATW23881.1"/>
    </source>
</evidence>
<dbReference type="AlphaFoldDB" id="A0A3G1KN20"/>
<reference evidence="1 2" key="1">
    <citation type="submission" date="2016-10" db="EMBL/GenBank/DDBJ databases">
        <title>Complete Genome Sequence of Peptococcaceae strain DCMF.</title>
        <authorList>
            <person name="Edwards R.J."/>
            <person name="Holland S.I."/>
            <person name="Deshpande N.P."/>
            <person name="Wong Y.K."/>
            <person name="Ertan H."/>
            <person name="Manefield M."/>
            <person name="Russell T.L."/>
            <person name="Lee M.J."/>
        </authorList>
    </citation>
    <scope>NUCLEOTIDE SEQUENCE [LARGE SCALE GENOMIC DNA]</scope>
    <source>
        <strain evidence="1 2">DCMF</strain>
    </source>
</reference>
<dbReference type="InterPro" id="IPR012851">
    <property type="entry name" value="Spore_coat_CotF-like"/>
</dbReference>
<organism evidence="1 2">
    <name type="scientific">Formimonas warabiya</name>
    <dbReference type="NCBI Taxonomy" id="1761012"/>
    <lineage>
        <taxon>Bacteria</taxon>
        <taxon>Bacillati</taxon>
        <taxon>Bacillota</taxon>
        <taxon>Clostridia</taxon>
        <taxon>Eubacteriales</taxon>
        <taxon>Peptococcaceae</taxon>
        <taxon>Candidatus Formimonas</taxon>
    </lineage>
</organism>
<dbReference type="EMBL" id="CP017634">
    <property type="protein sequence ID" value="ATW23881.1"/>
    <property type="molecule type" value="Genomic_DNA"/>
</dbReference>
<dbReference type="OrthoDB" id="1685263at2"/>
<name>A0A3G1KN20_FORW1</name>
<dbReference type="RefSeq" id="WP_148133050.1">
    <property type="nucleotide sequence ID" value="NZ_CP017634.1"/>
</dbReference>
<dbReference type="Pfam" id="PF07875">
    <property type="entry name" value="Coat_F"/>
    <property type="match status" value="1"/>
</dbReference>
<evidence type="ECO:0000313" key="2">
    <source>
        <dbReference type="Proteomes" id="UP000323521"/>
    </source>
</evidence>
<gene>
    <name evidence="1" type="ORF">DCMF_02870</name>
</gene>
<accession>A0A3G1KN20</accession>
<keyword evidence="2" id="KW-1185">Reference proteome</keyword>
<dbReference type="KEGG" id="fwa:DCMF_02870"/>
<protein>
    <recommendedName>
        <fullName evidence="3">Spore coat protein</fullName>
    </recommendedName>
</protein>
<evidence type="ECO:0008006" key="3">
    <source>
        <dbReference type="Google" id="ProtNLM"/>
    </source>
</evidence>
<dbReference type="Proteomes" id="UP000323521">
    <property type="component" value="Chromosome"/>
</dbReference>
<proteinExistence type="predicted"/>
<sequence length="87" mass="10135">MPRNDKSIAHECLLHQKYLADSYTGMARETACDSLFSDVMKICQEELQANHQIFNFMNQQGWYQVQNADQTQISKAQSQVQQMQTMM</sequence>